<protein>
    <recommendedName>
        <fullName evidence="7">Nucleolar complex protein 2</fullName>
    </recommendedName>
</protein>
<dbReference type="GO" id="GO:0042273">
    <property type="term" value="P:ribosomal large subunit biogenesis"/>
    <property type="evidence" value="ECO:0007669"/>
    <property type="project" value="TreeGrafter"/>
</dbReference>
<feature type="compositionally biased region" description="Basic residues" evidence="4">
    <location>
        <begin position="95"/>
        <end position="105"/>
    </location>
</feature>
<dbReference type="GO" id="GO:0030690">
    <property type="term" value="C:Noc1p-Noc2p complex"/>
    <property type="evidence" value="ECO:0007669"/>
    <property type="project" value="TreeGrafter"/>
</dbReference>
<feature type="region of interest" description="Disordered" evidence="4">
    <location>
        <begin position="722"/>
        <end position="798"/>
    </location>
</feature>
<feature type="compositionally biased region" description="Basic residues" evidence="4">
    <location>
        <begin position="208"/>
        <end position="218"/>
    </location>
</feature>
<dbReference type="GO" id="GO:0030691">
    <property type="term" value="C:Noc2p-Noc3p complex"/>
    <property type="evidence" value="ECO:0007669"/>
    <property type="project" value="TreeGrafter"/>
</dbReference>
<keyword evidence="6" id="KW-1185">Reference proteome</keyword>
<gene>
    <name evidence="5" type="ORF">MKZ38_008215</name>
</gene>
<dbReference type="Pfam" id="PF03715">
    <property type="entry name" value="Noc2"/>
    <property type="match status" value="1"/>
</dbReference>
<dbReference type="PANTHER" id="PTHR12687:SF4">
    <property type="entry name" value="NUCLEOLAR COMPLEX PROTEIN 2 HOMOLOG"/>
    <property type="match status" value="1"/>
</dbReference>
<accession>A0AAD5RGW9</accession>
<evidence type="ECO:0000313" key="5">
    <source>
        <dbReference type="EMBL" id="KAJ2893806.1"/>
    </source>
</evidence>
<feature type="compositionally biased region" description="Acidic residues" evidence="4">
    <location>
        <begin position="757"/>
        <end position="776"/>
    </location>
</feature>
<dbReference type="GO" id="GO:0005730">
    <property type="term" value="C:nucleolus"/>
    <property type="evidence" value="ECO:0007669"/>
    <property type="project" value="TreeGrafter"/>
</dbReference>
<feature type="region of interest" description="Disordered" evidence="4">
    <location>
        <begin position="1"/>
        <end position="67"/>
    </location>
</feature>
<feature type="compositionally biased region" description="Acidic residues" evidence="4">
    <location>
        <begin position="784"/>
        <end position="798"/>
    </location>
</feature>
<dbReference type="PANTHER" id="PTHR12687">
    <property type="entry name" value="NUCLEOLAR COMPLEX 2 AND RAD4-RELATED"/>
    <property type="match status" value="1"/>
</dbReference>
<evidence type="ECO:0000256" key="1">
    <source>
        <dbReference type="ARBA" id="ARBA00004123"/>
    </source>
</evidence>
<evidence type="ECO:0008006" key="7">
    <source>
        <dbReference type="Google" id="ProtNLM"/>
    </source>
</evidence>
<comment type="subcellular location">
    <subcellularLocation>
        <location evidence="1">Nucleus</location>
    </subcellularLocation>
</comment>
<feature type="compositionally biased region" description="Basic and acidic residues" evidence="4">
    <location>
        <begin position="33"/>
        <end position="50"/>
    </location>
</feature>
<dbReference type="EMBL" id="JAKWBI020000564">
    <property type="protein sequence ID" value="KAJ2893806.1"/>
    <property type="molecule type" value="Genomic_DNA"/>
</dbReference>
<comment type="similarity">
    <text evidence="2">Belongs to the NOC2 family.</text>
</comment>
<dbReference type="InterPro" id="IPR005343">
    <property type="entry name" value="Noc2"/>
</dbReference>
<feature type="compositionally biased region" description="Basic and acidic residues" evidence="4">
    <location>
        <begin position="724"/>
        <end position="756"/>
    </location>
</feature>
<evidence type="ECO:0000256" key="2">
    <source>
        <dbReference type="ARBA" id="ARBA00005907"/>
    </source>
</evidence>
<dbReference type="AlphaFoldDB" id="A0AAD5RGW9"/>
<organism evidence="5 6">
    <name type="scientific">Zalerion maritima</name>
    <dbReference type="NCBI Taxonomy" id="339359"/>
    <lineage>
        <taxon>Eukaryota</taxon>
        <taxon>Fungi</taxon>
        <taxon>Dikarya</taxon>
        <taxon>Ascomycota</taxon>
        <taxon>Pezizomycotina</taxon>
        <taxon>Sordariomycetes</taxon>
        <taxon>Lulworthiomycetidae</taxon>
        <taxon>Lulworthiales</taxon>
        <taxon>Lulworthiaceae</taxon>
        <taxon>Zalerion</taxon>
    </lineage>
</organism>
<feature type="compositionally biased region" description="Basic and acidic residues" evidence="4">
    <location>
        <begin position="56"/>
        <end position="67"/>
    </location>
</feature>
<feature type="region of interest" description="Disordered" evidence="4">
    <location>
        <begin position="197"/>
        <end position="229"/>
    </location>
</feature>
<proteinExistence type="inferred from homology"/>
<comment type="caution">
    <text evidence="5">The sequence shown here is derived from an EMBL/GenBank/DDBJ whole genome shotgun (WGS) entry which is preliminary data.</text>
</comment>
<feature type="region of interest" description="Disordered" evidence="4">
    <location>
        <begin position="89"/>
        <end position="154"/>
    </location>
</feature>
<dbReference type="Proteomes" id="UP001201980">
    <property type="component" value="Unassembled WGS sequence"/>
</dbReference>
<dbReference type="GO" id="GO:0005654">
    <property type="term" value="C:nucleoplasm"/>
    <property type="evidence" value="ECO:0007669"/>
    <property type="project" value="TreeGrafter"/>
</dbReference>
<evidence type="ECO:0000256" key="4">
    <source>
        <dbReference type="SAM" id="MobiDB-lite"/>
    </source>
</evidence>
<reference evidence="5" key="1">
    <citation type="submission" date="2022-07" db="EMBL/GenBank/DDBJ databases">
        <title>Draft genome sequence of Zalerion maritima ATCC 34329, a (micro)plastics degrading marine fungus.</title>
        <authorList>
            <person name="Paco A."/>
            <person name="Goncalves M.F.M."/>
            <person name="Rocha-Santos T.A.P."/>
            <person name="Alves A."/>
        </authorList>
    </citation>
    <scope>NUCLEOTIDE SEQUENCE</scope>
    <source>
        <strain evidence="5">ATCC 34329</strain>
    </source>
</reference>
<name>A0AAD5RGW9_9PEZI</name>
<feature type="compositionally biased region" description="Basic and acidic residues" evidence="4">
    <location>
        <begin position="8"/>
        <end position="23"/>
    </location>
</feature>
<evidence type="ECO:0000256" key="3">
    <source>
        <dbReference type="ARBA" id="ARBA00023242"/>
    </source>
</evidence>
<evidence type="ECO:0000313" key="6">
    <source>
        <dbReference type="Proteomes" id="UP001201980"/>
    </source>
</evidence>
<keyword evidence="3" id="KW-0539">Nucleus</keyword>
<sequence>MAKTKSTKKFEKTHLKGALEKRKSVAKLKQRHQALDKKKAKKARDAEFSKGPEAVDGAKPKSNKREAAVAEMSVDEFFGGGFDDIINAEVERSKKTPGKLGKRKRAEGNTAVAPTTLDLLSDGDEASDSGLSAQEDMVVASDSEADAQNGDLDVGMNQKAMDDLAKQDPDFYNFLKENDPEALAFDADLNEVDELSAAGSDEADEPPKKKKKKTKKSKQALEEPEPFIDENELTAEKVSKWKNLLEEQNSLRAAKEVVLAFRSAAHLNEDEDDPAPHKYTINSPDVYNDILVLALKQIPNVIQYHIPIKESASGKVHFQADGKKFRNLTNLLKSYTASALHLLGTLSDDNTLKVTISALTPILPYLLSFRKLLKVLIKTVVSFWARPASSDSTRITAFLVLRRLVVLGDKGVRESTLKAVYQGLLQGSRTTNSNTIKGINLMKNSAAELWGIDQQIGYTTAFTSIRQLAIHLRNSIVHNKNESYKQVYNWQYVHALDFWSCVLAEHCNPLKEAEAGKESLLRPLIFPCVQVTIGAMRLIPSSTYFPLRFLLYRSLLRISRATGTFIPLAPFLLEVLESAEMKKPAKSTTKVSPLDFGLNFKAQKAYVKTRVYQDGVGEQVVELLSEFFYLHCTNIAFPELALPVIIMLKRWLKQNRKKSSGNGNRKVESNIVILVQRLEANSKFIEEKRAKVEFAPKDRSQVEAFLRDFELGQTPVGAFVESQRTLRKERTKEEEEAREEERKRRERVEKEEKRQEDDDGFSGFEDEEEDDDEADSDIPRDIDMEGVDEYEGEDGDDA</sequence>